<sequence length="421" mass="45403">MQLNSPLNAAALALLGLSQASAAADAAPGWSFDTSTLVYSEADGRVQAAEPRVRATRTWDSGRSASLGLTLDTLTGASPNGATPSSAPQTFTTPSGNGSYTIAAGETPLDDTFRDTRIALDASFSTPLGTRNTLTTTLFASTEYDYLSIGAGATIARDFNLRNTTVSLGVNVSQDSIDPVGGVPQALSRMPDENEPIGRTEGTESKQVFDVLASVTQLLSPASLVTLTASLSLSDGYLTDPYKILSVVGTDGEPLRYVYEGRPDSRFKQAVYGEYKRFVADRDAWTISLRLMSDDWGVFSQTVDSTYRWNFGARDYLEPHLRYYRQSEADFYRAALFDGEENGLVEASADPRLAAFDAITIGLKYGHTTRGGLPWWVRLEGYTQLGRTAGVPAAAADGLSKFDLEPELNAVMFTAGFRFDR</sequence>
<proteinExistence type="predicted"/>
<gene>
    <name evidence="3" type="ORF">C8D93_102489</name>
</gene>
<evidence type="ECO:0000313" key="4">
    <source>
        <dbReference type="Proteomes" id="UP000248330"/>
    </source>
</evidence>
<evidence type="ECO:0000256" key="2">
    <source>
        <dbReference type="SAM" id="SignalP"/>
    </source>
</evidence>
<accession>A0A318EN30</accession>
<evidence type="ECO:0000313" key="3">
    <source>
        <dbReference type="EMBL" id="PXV70630.1"/>
    </source>
</evidence>
<dbReference type="InterPro" id="IPR021953">
    <property type="entry name" value="DUF3570"/>
</dbReference>
<dbReference type="OrthoDB" id="5450709at2"/>
<dbReference type="AlphaFoldDB" id="A0A318EN30"/>
<feature type="region of interest" description="Disordered" evidence="1">
    <location>
        <begin position="75"/>
        <end position="98"/>
    </location>
</feature>
<reference evidence="3 4" key="1">
    <citation type="submission" date="2018-04" db="EMBL/GenBank/DDBJ databases">
        <title>Genomic Encyclopedia of Type Strains, Phase IV (KMG-IV): sequencing the most valuable type-strain genomes for metagenomic binning, comparative biology and taxonomic classification.</title>
        <authorList>
            <person name="Goeker M."/>
        </authorList>
    </citation>
    <scope>NUCLEOTIDE SEQUENCE [LARGE SCALE GENOMIC DNA]</scope>
    <source>
        <strain evidence="3 4">DSM 104150</strain>
    </source>
</reference>
<keyword evidence="2" id="KW-0732">Signal</keyword>
<organism evidence="3 4">
    <name type="scientific">Sinimarinibacterium flocculans</name>
    <dbReference type="NCBI Taxonomy" id="985250"/>
    <lineage>
        <taxon>Bacteria</taxon>
        <taxon>Pseudomonadati</taxon>
        <taxon>Pseudomonadota</taxon>
        <taxon>Gammaproteobacteria</taxon>
        <taxon>Nevskiales</taxon>
        <taxon>Nevskiaceae</taxon>
        <taxon>Sinimarinibacterium</taxon>
    </lineage>
</organism>
<evidence type="ECO:0000256" key="1">
    <source>
        <dbReference type="SAM" id="MobiDB-lite"/>
    </source>
</evidence>
<feature type="chain" id="PRO_5016445834" evidence="2">
    <location>
        <begin position="23"/>
        <end position="421"/>
    </location>
</feature>
<comment type="caution">
    <text evidence="3">The sequence shown here is derived from an EMBL/GenBank/DDBJ whole genome shotgun (WGS) entry which is preliminary data.</text>
</comment>
<dbReference type="EMBL" id="QICN01000002">
    <property type="protein sequence ID" value="PXV70630.1"/>
    <property type="molecule type" value="Genomic_DNA"/>
</dbReference>
<dbReference type="Pfam" id="PF12094">
    <property type="entry name" value="DUF3570"/>
    <property type="match status" value="1"/>
</dbReference>
<keyword evidence="4" id="KW-1185">Reference proteome</keyword>
<dbReference type="Proteomes" id="UP000248330">
    <property type="component" value="Unassembled WGS sequence"/>
</dbReference>
<dbReference type="RefSeq" id="WP_110264279.1">
    <property type="nucleotide sequence ID" value="NZ_CAKZQT010000004.1"/>
</dbReference>
<feature type="signal peptide" evidence="2">
    <location>
        <begin position="1"/>
        <end position="22"/>
    </location>
</feature>
<name>A0A318EN30_9GAMM</name>
<protein>
    <submittedName>
        <fullName evidence="3">Uncharacterized protein DUF3570</fullName>
    </submittedName>
</protein>